<proteinExistence type="predicted"/>
<name>A0A0S3SL05_PHAAN</name>
<evidence type="ECO:0000313" key="1">
    <source>
        <dbReference type="EMBL" id="BAT93432.1"/>
    </source>
</evidence>
<dbReference type="Proteomes" id="UP000291084">
    <property type="component" value="Chromosome 7"/>
</dbReference>
<dbReference type="OrthoDB" id="1427254at2759"/>
<accession>A0A0S3SL05</accession>
<dbReference type="EMBL" id="AP015040">
    <property type="protein sequence ID" value="BAT93432.1"/>
    <property type="molecule type" value="Genomic_DNA"/>
</dbReference>
<protein>
    <submittedName>
        <fullName evidence="1">Uncharacterized protein</fullName>
    </submittedName>
</protein>
<evidence type="ECO:0000313" key="2">
    <source>
        <dbReference type="Proteomes" id="UP000291084"/>
    </source>
</evidence>
<dbReference type="AlphaFoldDB" id="A0A0S3SL05"/>
<sequence length="86" mass="9433">EKKRRKDNMRMSLKMNIVLLGMICIGLVVCSSAREIEKNGKSDGDLLICSNDEGHCPDNNACNKFCLSVPYPGGGYCIKNNCCCKA</sequence>
<feature type="non-terminal residue" evidence="1">
    <location>
        <position position="1"/>
    </location>
</feature>
<gene>
    <name evidence="1" type="primary">Vigan.07G239300</name>
    <name evidence="1" type="ORF">VIGAN_07239300</name>
</gene>
<organism evidence="1 2">
    <name type="scientific">Vigna angularis var. angularis</name>
    <dbReference type="NCBI Taxonomy" id="157739"/>
    <lineage>
        <taxon>Eukaryota</taxon>
        <taxon>Viridiplantae</taxon>
        <taxon>Streptophyta</taxon>
        <taxon>Embryophyta</taxon>
        <taxon>Tracheophyta</taxon>
        <taxon>Spermatophyta</taxon>
        <taxon>Magnoliopsida</taxon>
        <taxon>eudicotyledons</taxon>
        <taxon>Gunneridae</taxon>
        <taxon>Pentapetalae</taxon>
        <taxon>rosids</taxon>
        <taxon>fabids</taxon>
        <taxon>Fabales</taxon>
        <taxon>Fabaceae</taxon>
        <taxon>Papilionoideae</taxon>
        <taxon>50 kb inversion clade</taxon>
        <taxon>NPAAA clade</taxon>
        <taxon>indigoferoid/millettioid clade</taxon>
        <taxon>Phaseoleae</taxon>
        <taxon>Vigna</taxon>
    </lineage>
</organism>
<reference evidence="1 2" key="1">
    <citation type="journal article" date="2015" name="Sci. Rep.">
        <title>The power of single molecule real-time sequencing technology in the de novo assembly of a eukaryotic genome.</title>
        <authorList>
            <person name="Sakai H."/>
            <person name="Naito K."/>
            <person name="Ogiso-Tanaka E."/>
            <person name="Takahashi Y."/>
            <person name="Iseki K."/>
            <person name="Muto C."/>
            <person name="Satou K."/>
            <person name="Teruya K."/>
            <person name="Shiroma A."/>
            <person name="Shimoji M."/>
            <person name="Hirano T."/>
            <person name="Itoh T."/>
            <person name="Kaga A."/>
            <person name="Tomooka N."/>
        </authorList>
    </citation>
    <scope>NUCLEOTIDE SEQUENCE [LARGE SCALE GENOMIC DNA]</scope>
    <source>
        <strain evidence="2">cv. Shumari</strain>
    </source>
</reference>
<keyword evidence="2" id="KW-1185">Reference proteome</keyword>